<keyword evidence="3" id="KW-1185">Reference proteome</keyword>
<dbReference type="Gene3D" id="3.10.180.10">
    <property type="entry name" value="2,3-Dihydroxybiphenyl 1,2-Dioxygenase, domain 1"/>
    <property type="match status" value="1"/>
</dbReference>
<dbReference type="EMBL" id="SKFG01000003">
    <property type="protein sequence ID" value="TCZ79408.1"/>
    <property type="molecule type" value="Genomic_DNA"/>
</dbReference>
<dbReference type="InterPro" id="IPR025870">
    <property type="entry name" value="Glyoxalase-like_dom"/>
</dbReference>
<feature type="domain" description="Glyoxalase-like" evidence="1">
    <location>
        <begin position="4"/>
        <end position="144"/>
    </location>
</feature>
<sequence length="231" mass="25639">MLYLDHITVAVRNLQDTVNNIQKATGIVFSDPVIPFPGTIGQVAYLGTGFIELISLVDANVARTSPLGAAFASYAEQREGIFGVAWEVTGGMQAFVDEASSRDVAYIGPTIQQAPLKEGSYIEFKTAFLGFHMPWLIEYERSRTWPSPYHLTGVEFNTKDMERDVSAYIAAYNLDAPELASGHERVFKLERGWLSLHETANPAQVGFHTIVIEKEDAAYRLHCTNDGIQIH</sequence>
<dbReference type="OrthoDB" id="9806513at2"/>
<reference evidence="2 3" key="1">
    <citation type="submission" date="2019-03" db="EMBL/GenBank/DDBJ databases">
        <authorList>
            <person name="Kim M.K.M."/>
        </authorList>
    </citation>
    <scope>NUCLEOTIDE SEQUENCE [LARGE SCALE GENOMIC DNA]</scope>
    <source>
        <strain evidence="2 3">18JY21-1</strain>
    </source>
</reference>
<name>A0A4R4EM54_9BACL</name>
<dbReference type="Proteomes" id="UP000295418">
    <property type="component" value="Unassembled WGS sequence"/>
</dbReference>
<protein>
    <recommendedName>
        <fullName evidence="1">Glyoxalase-like domain-containing protein</fullName>
    </recommendedName>
</protein>
<dbReference type="Pfam" id="PF13468">
    <property type="entry name" value="Glyoxalase_3"/>
    <property type="match status" value="1"/>
</dbReference>
<comment type="caution">
    <text evidence="2">The sequence shown here is derived from an EMBL/GenBank/DDBJ whole genome shotgun (WGS) entry which is preliminary data.</text>
</comment>
<organism evidence="2 3">
    <name type="scientific">Paenibacillus albiflavus</name>
    <dbReference type="NCBI Taxonomy" id="2545760"/>
    <lineage>
        <taxon>Bacteria</taxon>
        <taxon>Bacillati</taxon>
        <taxon>Bacillota</taxon>
        <taxon>Bacilli</taxon>
        <taxon>Bacillales</taxon>
        <taxon>Paenibacillaceae</taxon>
        <taxon>Paenibacillus</taxon>
    </lineage>
</organism>
<gene>
    <name evidence="2" type="ORF">E0485_05980</name>
</gene>
<dbReference type="SUPFAM" id="SSF54593">
    <property type="entry name" value="Glyoxalase/Bleomycin resistance protein/Dihydroxybiphenyl dioxygenase"/>
    <property type="match status" value="1"/>
</dbReference>
<proteinExistence type="predicted"/>
<dbReference type="RefSeq" id="WP_132417066.1">
    <property type="nucleotide sequence ID" value="NZ_SKFG01000003.1"/>
</dbReference>
<accession>A0A4R4EM54</accession>
<evidence type="ECO:0000259" key="1">
    <source>
        <dbReference type="Pfam" id="PF13468"/>
    </source>
</evidence>
<evidence type="ECO:0000313" key="3">
    <source>
        <dbReference type="Proteomes" id="UP000295418"/>
    </source>
</evidence>
<evidence type="ECO:0000313" key="2">
    <source>
        <dbReference type="EMBL" id="TCZ79408.1"/>
    </source>
</evidence>
<dbReference type="InterPro" id="IPR029068">
    <property type="entry name" value="Glyas_Bleomycin-R_OHBP_Dase"/>
</dbReference>
<dbReference type="AlphaFoldDB" id="A0A4R4EM54"/>